<keyword evidence="1" id="KW-0812">Transmembrane</keyword>
<evidence type="ECO:0000313" key="2">
    <source>
        <dbReference type="EMBL" id="MCI4658054.1"/>
    </source>
</evidence>
<dbReference type="Proteomes" id="UP001165341">
    <property type="component" value="Unassembled WGS sequence"/>
</dbReference>
<name>A0AA41QWP2_9MICO</name>
<dbReference type="AlphaFoldDB" id="A0AA41QWP2"/>
<organism evidence="2 3">
    <name type="scientific">Cryobacterium zhongshanensis</name>
    <dbReference type="NCBI Taxonomy" id="2928153"/>
    <lineage>
        <taxon>Bacteria</taxon>
        <taxon>Bacillati</taxon>
        <taxon>Actinomycetota</taxon>
        <taxon>Actinomycetes</taxon>
        <taxon>Micrococcales</taxon>
        <taxon>Microbacteriaceae</taxon>
        <taxon>Cryobacterium</taxon>
    </lineage>
</organism>
<reference evidence="2" key="1">
    <citation type="submission" date="2022-03" db="EMBL/GenBank/DDBJ databases">
        <title>Cryobacterium sp. nov. strain ZS14-85, isolated from Antarctic soil.</title>
        <authorList>
            <person name="Li J."/>
            <person name="Niu G."/>
        </authorList>
    </citation>
    <scope>NUCLEOTIDE SEQUENCE</scope>
    <source>
        <strain evidence="2">ZS14-85</strain>
    </source>
</reference>
<evidence type="ECO:0000313" key="3">
    <source>
        <dbReference type="Proteomes" id="UP001165341"/>
    </source>
</evidence>
<keyword evidence="1" id="KW-1133">Transmembrane helix</keyword>
<comment type="caution">
    <text evidence="2">The sequence shown here is derived from an EMBL/GenBank/DDBJ whole genome shotgun (WGS) entry which is preliminary data.</text>
</comment>
<feature type="transmembrane region" description="Helical" evidence="1">
    <location>
        <begin position="120"/>
        <end position="140"/>
    </location>
</feature>
<sequence>MKRTRASVIVAWVLGSLVGGLLLELALAAAGRSILLPPASISLALVLCAIVVFGLAWPIRKATRGAVDGRPRKPVNPFMAVRVAALAKASAYSGALLLGAAGGLGLYLLTRSVVPAVASVWLTIGMAFGAAVLLASGLVAEHFCTLPPDDDEDSKRGEVRA</sequence>
<keyword evidence="3" id="KW-1185">Reference proteome</keyword>
<dbReference type="RefSeq" id="WP_243011843.1">
    <property type="nucleotide sequence ID" value="NZ_JALGAR010000002.1"/>
</dbReference>
<dbReference type="EMBL" id="JALGAR010000002">
    <property type="protein sequence ID" value="MCI4658054.1"/>
    <property type="molecule type" value="Genomic_DNA"/>
</dbReference>
<protein>
    <submittedName>
        <fullName evidence="2">DUF3180 domain-containing protein</fullName>
    </submittedName>
</protein>
<gene>
    <name evidence="2" type="ORF">MQH31_09575</name>
</gene>
<feature type="transmembrane region" description="Helical" evidence="1">
    <location>
        <begin position="80"/>
        <end position="108"/>
    </location>
</feature>
<dbReference type="Pfam" id="PF11377">
    <property type="entry name" value="DUF3180"/>
    <property type="match status" value="1"/>
</dbReference>
<feature type="transmembrane region" description="Helical" evidence="1">
    <location>
        <begin position="38"/>
        <end position="59"/>
    </location>
</feature>
<proteinExistence type="predicted"/>
<evidence type="ECO:0000256" key="1">
    <source>
        <dbReference type="SAM" id="Phobius"/>
    </source>
</evidence>
<keyword evidence="1" id="KW-0472">Membrane</keyword>
<dbReference type="InterPro" id="IPR021517">
    <property type="entry name" value="DUF3180"/>
</dbReference>
<accession>A0AA41QWP2</accession>